<comment type="caution">
    <text evidence="1">The sequence shown here is derived from an EMBL/GenBank/DDBJ whole genome shotgun (WGS) entry which is preliminary data.</text>
</comment>
<gene>
    <name evidence="1" type="ORF">GCM10010430_15120</name>
</gene>
<accession>A0ABN3DL77</accession>
<keyword evidence="2" id="KW-1185">Reference proteome</keyword>
<proteinExistence type="predicted"/>
<reference evidence="1 2" key="1">
    <citation type="journal article" date="2019" name="Int. J. Syst. Evol. Microbiol.">
        <title>The Global Catalogue of Microorganisms (GCM) 10K type strain sequencing project: providing services to taxonomists for standard genome sequencing and annotation.</title>
        <authorList>
            <consortium name="The Broad Institute Genomics Platform"/>
            <consortium name="The Broad Institute Genome Sequencing Center for Infectious Disease"/>
            <person name="Wu L."/>
            <person name="Ma J."/>
        </authorList>
    </citation>
    <scope>NUCLEOTIDE SEQUENCE [LARGE SCALE GENOMIC DNA]</scope>
    <source>
        <strain evidence="1 2">JCM 7356</strain>
    </source>
</reference>
<organism evidence="1 2">
    <name type="scientific">Kitasatospora cystarginea</name>
    <dbReference type="NCBI Taxonomy" id="58350"/>
    <lineage>
        <taxon>Bacteria</taxon>
        <taxon>Bacillati</taxon>
        <taxon>Actinomycetota</taxon>
        <taxon>Actinomycetes</taxon>
        <taxon>Kitasatosporales</taxon>
        <taxon>Streptomycetaceae</taxon>
        <taxon>Kitasatospora</taxon>
    </lineage>
</organism>
<dbReference type="EMBL" id="BAAATR010000005">
    <property type="protein sequence ID" value="GAA2235338.1"/>
    <property type="molecule type" value="Genomic_DNA"/>
</dbReference>
<name>A0ABN3DL77_9ACTN</name>
<dbReference type="Proteomes" id="UP001500305">
    <property type="component" value="Unassembled WGS sequence"/>
</dbReference>
<evidence type="ECO:0000313" key="1">
    <source>
        <dbReference type="EMBL" id="GAA2235338.1"/>
    </source>
</evidence>
<evidence type="ECO:0000313" key="2">
    <source>
        <dbReference type="Proteomes" id="UP001500305"/>
    </source>
</evidence>
<sequence length="93" mass="9509">MHRDGGDHLDGRDLSDVAGEVVEADGLVIVLVGLAAQGDSLRGGKGRAVTGRGTRGYTGSVQGVAEALTSAMDSALDRARNTCRALNAGMLRD</sequence>
<protein>
    <submittedName>
        <fullName evidence="1">Uncharacterized protein</fullName>
    </submittedName>
</protein>